<proteinExistence type="predicted"/>
<reference evidence="1 2" key="1">
    <citation type="submission" date="2021-06" db="EMBL/GenBank/DDBJ databases">
        <authorList>
            <person name="Kallberg Y."/>
            <person name="Tangrot J."/>
            <person name="Rosling A."/>
        </authorList>
    </citation>
    <scope>NUCLEOTIDE SEQUENCE [LARGE SCALE GENOMIC DNA]</scope>
    <source>
        <strain evidence="1 2">120-4 pot B 10/14</strain>
    </source>
</reference>
<organism evidence="1 2">
    <name type="scientific">Gigaspora margarita</name>
    <dbReference type="NCBI Taxonomy" id="4874"/>
    <lineage>
        <taxon>Eukaryota</taxon>
        <taxon>Fungi</taxon>
        <taxon>Fungi incertae sedis</taxon>
        <taxon>Mucoromycota</taxon>
        <taxon>Glomeromycotina</taxon>
        <taxon>Glomeromycetes</taxon>
        <taxon>Diversisporales</taxon>
        <taxon>Gigasporaceae</taxon>
        <taxon>Gigaspora</taxon>
    </lineage>
</organism>
<evidence type="ECO:0000313" key="1">
    <source>
        <dbReference type="EMBL" id="CAG8478702.1"/>
    </source>
</evidence>
<dbReference type="Proteomes" id="UP000789901">
    <property type="component" value="Unassembled WGS sequence"/>
</dbReference>
<accession>A0ABM8VYH0</accession>
<keyword evidence="2" id="KW-1185">Reference proteome</keyword>
<gene>
    <name evidence="1" type="ORF">GMARGA_LOCUS1131</name>
</gene>
<protein>
    <submittedName>
        <fullName evidence="1">19774_t:CDS:1</fullName>
    </submittedName>
</protein>
<dbReference type="EMBL" id="CAJVQB010000267">
    <property type="protein sequence ID" value="CAG8478702.1"/>
    <property type="molecule type" value="Genomic_DNA"/>
</dbReference>
<feature type="non-terminal residue" evidence="1">
    <location>
        <position position="117"/>
    </location>
</feature>
<evidence type="ECO:0000313" key="2">
    <source>
        <dbReference type="Proteomes" id="UP000789901"/>
    </source>
</evidence>
<sequence>MKYAANNEYTECATNNKYTERATNNEYTERNDNEISNDLVSETGSSIQTESSSNTFNNPYFEDYTKALNPSYNPPKRTALATSILDAEAANIIIKVDKELSKAKNLTLCINSWCSPL</sequence>
<comment type="caution">
    <text evidence="1">The sequence shown here is derived from an EMBL/GenBank/DDBJ whole genome shotgun (WGS) entry which is preliminary data.</text>
</comment>
<name>A0ABM8VYH0_GIGMA</name>